<dbReference type="STRING" id="10020.ENSDORP00000024519"/>
<dbReference type="InParanoid" id="A0A1S3FRP9"/>
<dbReference type="OrthoDB" id="5305647at2759"/>
<evidence type="ECO:0000256" key="5">
    <source>
        <dbReference type="ARBA" id="ARBA00022771"/>
    </source>
</evidence>
<gene>
    <name evidence="15" type="primary">Znf384</name>
</gene>
<evidence type="ECO:0000256" key="10">
    <source>
        <dbReference type="ARBA" id="ARBA00023242"/>
    </source>
</evidence>
<reference evidence="15" key="1">
    <citation type="submission" date="2025-08" db="UniProtKB">
        <authorList>
            <consortium name="RefSeq"/>
        </authorList>
    </citation>
    <scope>IDENTIFICATION</scope>
    <source>
        <tissue evidence="15">Kidney</tissue>
    </source>
</reference>
<dbReference type="Gene3D" id="3.30.160.60">
    <property type="entry name" value="Classic Zinc Finger"/>
    <property type="match status" value="6"/>
</dbReference>
<keyword evidence="8" id="KW-0238">DNA-binding</keyword>
<evidence type="ECO:0000256" key="8">
    <source>
        <dbReference type="ARBA" id="ARBA00023125"/>
    </source>
</evidence>
<dbReference type="FunFam" id="3.30.160.60:FF:000549">
    <property type="entry name" value="zinc finger protein 384 isoform X1"/>
    <property type="match status" value="2"/>
</dbReference>
<protein>
    <submittedName>
        <fullName evidence="15">Zinc finger protein 384</fullName>
    </submittedName>
</protein>
<dbReference type="FunCoup" id="A0A1S3FRP9">
    <property type="interactions" value="2740"/>
</dbReference>
<sequence>MEESHFNSNPYFWPSIPTVSGQIENTMFINKMKDQLLPEKGCGLAPPHYPTLLTVPASVSLPSGIGMDGEAKSEQLTPHSQAPATQNITVVPVPSTGLMAAGVSCSQRWRREGSQSRGPGLVITSPSGSLVTTASSAQTFPISAPMIVSALPPGSQALQVVPELSKKAGSTLPEEGGGGGGGGGGGAPPKAPRGRKKKRMLESGLPEMSDPYVLAPEDDGHQKDGKTYRCRMCSLTFYSKSEMQIHSKSHTETKPHKCPHCSKTFANSSYLAQHIRIHSGAKPYSCNFCEKAFRQLSHLQQHTRIHSKMHTETIKPHKCPHCSKTFANTSYLAQHLRIHSGAKPYNCSYCQKAFRQLSHLQQHTRIHTGDRPYKCAHPGCEKAFTQLSNLQSHRRQHNKDKPFKCHNCHRAYTDAASLEVHLSTHTVKHAKVYTCTICSRAYTSPHFQPPGAAAQGGGGADSTPNPPPQCSFDLTPYKTADHHKDICLTVTTSTIQVEHLASS</sequence>
<keyword evidence="10" id="KW-0539">Nucleus</keyword>
<keyword evidence="7" id="KW-0805">Transcription regulation</keyword>
<dbReference type="FunFam" id="3.30.160.60:FF:000216">
    <property type="entry name" value="Zinc finger protein 384 like"/>
    <property type="match status" value="1"/>
</dbReference>
<dbReference type="Pfam" id="PF00096">
    <property type="entry name" value="zf-C2H2"/>
    <property type="match status" value="6"/>
</dbReference>
<evidence type="ECO:0000256" key="4">
    <source>
        <dbReference type="ARBA" id="ARBA00022737"/>
    </source>
</evidence>
<feature type="domain" description="C2H2-type" evidence="13">
    <location>
        <begin position="373"/>
        <end position="402"/>
    </location>
</feature>
<feature type="domain" description="C2H2-type" evidence="13">
    <location>
        <begin position="256"/>
        <end position="283"/>
    </location>
</feature>
<evidence type="ECO:0000256" key="1">
    <source>
        <dbReference type="ARBA" id="ARBA00004123"/>
    </source>
</evidence>
<dbReference type="GO" id="GO:0003677">
    <property type="term" value="F:DNA binding"/>
    <property type="evidence" value="ECO:0007669"/>
    <property type="project" value="UniProtKB-KW"/>
</dbReference>
<feature type="domain" description="C2H2-type" evidence="13">
    <location>
        <begin position="228"/>
        <end position="255"/>
    </location>
</feature>
<accession>A0A1S3FRP9</accession>
<dbReference type="GO" id="GO:0008270">
    <property type="term" value="F:zinc ion binding"/>
    <property type="evidence" value="ECO:0007669"/>
    <property type="project" value="UniProtKB-KW"/>
</dbReference>
<evidence type="ECO:0000259" key="13">
    <source>
        <dbReference type="PROSITE" id="PS50157"/>
    </source>
</evidence>
<evidence type="ECO:0000256" key="6">
    <source>
        <dbReference type="ARBA" id="ARBA00022833"/>
    </source>
</evidence>
<keyword evidence="9" id="KW-0804">Transcription</keyword>
<dbReference type="PROSITE" id="PS50157">
    <property type="entry name" value="ZINC_FINGER_C2H2_2"/>
    <property type="match status" value="7"/>
</dbReference>
<evidence type="ECO:0000256" key="2">
    <source>
        <dbReference type="ARBA" id="ARBA00006991"/>
    </source>
</evidence>
<feature type="compositionally biased region" description="Gly residues" evidence="12">
    <location>
        <begin position="175"/>
        <end position="187"/>
    </location>
</feature>
<feature type="domain" description="C2H2-type" evidence="13">
    <location>
        <begin position="317"/>
        <end position="344"/>
    </location>
</feature>
<dbReference type="SUPFAM" id="SSF57667">
    <property type="entry name" value="beta-beta-alpha zinc fingers"/>
    <property type="match status" value="5"/>
</dbReference>
<proteinExistence type="inferred from homology"/>
<evidence type="ECO:0000313" key="15">
    <source>
        <dbReference type="RefSeq" id="XP_012879040.1"/>
    </source>
</evidence>
<dbReference type="KEGG" id="dord:105991028"/>
<keyword evidence="14" id="KW-1185">Reference proteome</keyword>
<dbReference type="PROSITE" id="PS00028">
    <property type="entry name" value="ZINC_FINGER_C2H2_1"/>
    <property type="match status" value="7"/>
</dbReference>
<dbReference type="SMART" id="SM00355">
    <property type="entry name" value="ZnF_C2H2"/>
    <property type="match status" value="7"/>
</dbReference>
<feature type="domain" description="C2H2-type" evidence="13">
    <location>
        <begin position="345"/>
        <end position="372"/>
    </location>
</feature>
<keyword evidence="4" id="KW-0677">Repeat</keyword>
<dbReference type="FunFam" id="3.30.160.60:FF:000544">
    <property type="entry name" value="zinc finger protein 384 isoform X3"/>
    <property type="match status" value="2"/>
</dbReference>
<dbReference type="GO" id="GO:0005634">
    <property type="term" value="C:nucleus"/>
    <property type="evidence" value="ECO:0007669"/>
    <property type="project" value="UniProtKB-SubCell"/>
</dbReference>
<evidence type="ECO:0000256" key="12">
    <source>
        <dbReference type="SAM" id="MobiDB-lite"/>
    </source>
</evidence>
<evidence type="ECO:0000313" key="14">
    <source>
        <dbReference type="Proteomes" id="UP000081671"/>
    </source>
</evidence>
<feature type="domain" description="C2H2-type" evidence="13">
    <location>
        <begin position="284"/>
        <end position="311"/>
    </location>
</feature>
<dbReference type="FunFam" id="3.30.160.60:FF:000158">
    <property type="entry name" value="Zinc finger protein 362"/>
    <property type="match status" value="1"/>
</dbReference>
<dbReference type="CTD" id="171017"/>
<evidence type="ECO:0000256" key="9">
    <source>
        <dbReference type="ARBA" id="ARBA00023163"/>
    </source>
</evidence>
<dbReference type="GeneID" id="105991028"/>
<name>A0A1S3FRP9_DIPOR</name>
<dbReference type="InterPro" id="IPR036236">
    <property type="entry name" value="Znf_C2H2_sf"/>
</dbReference>
<feature type="region of interest" description="Disordered" evidence="12">
    <location>
        <begin position="449"/>
        <end position="474"/>
    </location>
</feature>
<organism evidence="14 15">
    <name type="scientific">Dipodomys ordii</name>
    <name type="common">Ord's kangaroo rat</name>
    <dbReference type="NCBI Taxonomy" id="10020"/>
    <lineage>
        <taxon>Eukaryota</taxon>
        <taxon>Metazoa</taxon>
        <taxon>Chordata</taxon>
        <taxon>Craniata</taxon>
        <taxon>Vertebrata</taxon>
        <taxon>Euteleostomi</taxon>
        <taxon>Mammalia</taxon>
        <taxon>Eutheria</taxon>
        <taxon>Euarchontoglires</taxon>
        <taxon>Glires</taxon>
        <taxon>Rodentia</taxon>
        <taxon>Castorimorpha</taxon>
        <taxon>Heteromyidae</taxon>
        <taxon>Dipodomyinae</taxon>
        <taxon>Dipodomys</taxon>
    </lineage>
</organism>
<dbReference type="Proteomes" id="UP000081671">
    <property type="component" value="Unplaced"/>
</dbReference>
<dbReference type="PANTHER" id="PTHR23234">
    <property type="entry name" value="ZNF44 PROTEIN"/>
    <property type="match status" value="1"/>
</dbReference>
<dbReference type="AlphaFoldDB" id="A0A1S3FRP9"/>
<feature type="domain" description="C2H2-type" evidence="13">
    <location>
        <begin position="403"/>
        <end position="430"/>
    </location>
</feature>
<keyword evidence="5 11" id="KW-0863">Zinc-finger</keyword>
<evidence type="ECO:0000256" key="7">
    <source>
        <dbReference type="ARBA" id="ARBA00023015"/>
    </source>
</evidence>
<evidence type="ECO:0000256" key="3">
    <source>
        <dbReference type="ARBA" id="ARBA00022723"/>
    </source>
</evidence>
<evidence type="ECO:0000256" key="11">
    <source>
        <dbReference type="PROSITE-ProRule" id="PRU00042"/>
    </source>
</evidence>
<dbReference type="PANTHER" id="PTHR23234:SF10">
    <property type="entry name" value="RIKEN CDNA 6720489N17 GENE-RELATED"/>
    <property type="match status" value="1"/>
</dbReference>
<feature type="region of interest" description="Disordered" evidence="12">
    <location>
        <begin position="168"/>
        <end position="200"/>
    </location>
</feature>
<keyword evidence="6" id="KW-0862">Zinc</keyword>
<dbReference type="InterPro" id="IPR050758">
    <property type="entry name" value="Znf_C2H2-type"/>
</dbReference>
<comment type="subcellular location">
    <subcellularLocation>
        <location evidence="1">Nucleus</location>
    </subcellularLocation>
</comment>
<dbReference type="RefSeq" id="XP_012879040.1">
    <property type="nucleotide sequence ID" value="XM_013023586.1"/>
</dbReference>
<keyword evidence="3" id="KW-0479">Metal-binding</keyword>
<comment type="similarity">
    <text evidence="2">Belongs to the krueppel C2H2-type zinc-finger protein family.</text>
</comment>
<dbReference type="InterPro" id="IPR013087">
    <property type="entry name" value="Znf_C2H2_type"/>
</dbReference>